<protein>
    <submittedName>
        <fullName evidence="1">Carboxypeptidase regulatory-like domain-containing protein</fullName>
    </submittedName>
</protein>
<evidence type="ECO:0000313" key="2">
    <source>
        <dbReference type="Proteomes" id="UP000461730"/>
    </source>
</evidence>
<keyword evidence="2" id="KW-1185">Reference proteome</keyword>
<comment type="caution">
    <text evidence="1">The sequence shown here is derived from an EMBL/GenBank/DDBJ whole genome shotgun (WGS) entry which is preliminary data.</text>
</comment>
<proteinExistence type="predicted"/>
<accession>A0A7K1U2P0</accession>
<keyword evidence="1" id="KW-0378">Hydrolase</keyword>
<dbReference type="AlphaFoldDB" id="A0A7K1U2P0"/>
<organism evidence="1 2">
    <name type="scientific">Chitinophaga tropicalis</name>
    <dbReference type="NCBI Taxonomy" id="2683588"/>
    <lineage>
        <taxon>Bacteria</taxon>
        <taxon>Pseudomonadati</taxon>
        <taxon>Bacteroidota</taxon>
        <taxon>Chitinophagia</taxon>
        <taxon>Chitinophagales</taxon>
        <taxon>Chitinophagaceae</taxon>
        <taxon>Chitinophaga</taxon>
    </lineage>
</organism>
<keyword evidence="1" id="KW-0121">Carboxypeptidase</keyword>
<dbReference type="RefSeq" id="WP_157306043.1">
    <property type="nucleotide sequence ID" value="NZ_WRXN01000003.1"/>
</dbReference>
<dbReference type="Proteomes" id="UP000461730">
    <property type="component" value="Unassembled WGS sequence"/>
</dbReference>
<name>A0A7K1U2P0_9BACT</name>
<reference evidence="1 2" key="1">
    <citation type="submission" date="2019-12" db="EMBL/GenBank/DDBJ databases">
        <title>Chitinophaga sp. strain ysch24 (GDMCC 1.1355), whole genome shotgun sequence.</title>
        <authorList>
            <person name="Zhang X."/>
        </authorList>
    </citation>
    <scope>NUCLEOTIDE SEQUENCE [LARGE SCALE GENOMIC DNA]</scope>
    <source>
        <strain evidence="2">ysch24</strain>
    </source>
</reference>
<dbReference type="SUPFAM" id="SSF49452">
    <property type="entry name" value="Starch-binding domain-like"/>
    <property type="match status" value="1"/>
</dbReference>
<evidence type="ECO:0000313" key="1">
    <source>
        <dbReference type="EMBL" id="MVT08629.1"/>
    </source>
</evidence>
<dbReference type="GO" id="GO:0030246">
    <property type="term" value="F:carbohydrate binding"/>
    <property type="evidence" value="ECO:0007669"/>
    <property type="project" value="InterPro"/>
</dbReference>
<keyword evidence="1" id="KW-0645">Protease</keyword>
<gene>
    <name evidence="1" type="ORF">GO493_10185</name>
</gene>
<dbReference type="InterPro" id="IPR013784">
    <property type="entry name" value="Carb-bd-like_fold"/>
</dbReference>
<dbReference type="Gene3D" id="2.60.40.1120">
    <property type="entry name" value="Carboxypeptidase-like, regulatory domain"/>
    <property type="match status" value="1"/>
</dbReference>
<dbReference type="EMBL" id="WRXN01000003">
    <property type="protein sequence ID" value="MVT08629.1"/>
    <property type="molecule type" value="Genomic_DNA"/>
</dbReference>
<dbReference type="GO" id="GO:0004180">
    <property type="term" value="F:carboxypeptidase activity"/>
    <property type="evidence" value="ECO:0007669"/>
    <property type="project" value="UniProtKB-KW"/>
</dbReference>
<sequence length="105" mass="10970">MKMTKYGLSALVILVLGALAFRTLEGGSISGKVTPGDGAKEVWAISGADTLKALVTDGAFSIQPAKAGAYTVIIDAKDPYKDATLQDVKVEEGKVTDLGEIKLEQ</sequence>